<evidence type="ECO:0000313" key="3">
    <source>
        <dbReference type="EMBL" id="VEN73418.1"/>
    </source>
</evidence>
<evidence type="ECO:0000259" key="1">
    <source>
        <dbReference type="Pfam" id="PF12476"/>
    </source>
</evidence>
<dbReference type="PANTHER" id="PTHR43581:SF2">
    <property type="entry name" value="EXCINUCLEASE ATPASE SUBUNIT"/>
    <property type="match status" value="1"/>
</dbReference>
<dbReference type="InterPro" id="IPR022532">
    <property type="entry name" value="DUF3696"/>
</dbReference>
<dbReference type="Pfam" id="PF12476">
    <property type="entry name" value="DUF3696"/>
    <property type="match status" value="1"/>
</dbReference>
<dbReference type="PANTHER" id="PTHR43581">
    <property type="entry name" value="ATP/GTP PHOSPHATASE"/>
    <property type="match status" value="1"/>
</dbReference>
<accession>A0A484HDV2</accession>
<dbReference type="Pfam" id="PF13304">
    <property type="entry name" value="AAA_21"/>
    <property type="match status" value="1"/>
</dbReference>
<dbReference type="InterPro" id="IPR051396">
    <property type="entry name" value="Bact_Antivir_Def_Nuclease"/>
</dbReference>
<dbReference type="InterPro" id="IPR003959">
    <property type="entry name" value="ATPase_AAA_core"/>
</dbReference>
<organism evidence="3">
    <name type="scientific">uncultured Desulfobacteraceae bacterium</name>
    <dbReference type="NCBI Taxonomy" id="218296"/>
    <lineage>
        <taxon>Bacteria</taxon>
        <taxon>Pseudomonadati</taxon>
        <taxon>Thermodesulfobacteriota</taxon>
        <taxon>Desulfobacteria</taxon>
        <taxon>Desulfobacterales</taxon>
        <taxon>Desulfobacteraceae</taxon>
        <taxon>environmental samples</taxon>
    </lineage>
</organism>
<dbReference type="Gene3D" id="3.40.50.300">
    <property type="entry name" value="P-loop containing nucleotide triphosphate hydrolases"/>
    <property type="match status" value="1"/>
</dbReference>
<proteinExistence type="predicted"/>
<feature type="domain" description="ATPase AAA-type core" evidence="2">
    <location>
        <begin position="23"/>
        <end position="298"/>
    </location>
</feature>
<gene>
    <name evidence="3" type="ORF">EPICR_170034</name>
</gene>
<dbReference type="AlphaFoldDB" id="A0A484HDV2"/>
<dbReference type="GO" id="GO:0005524">
    <property type="term" value="F:ATP binding"/>
    <property type="evidence" value="ECO:0007669"/>
    <property type="project" value="InterPro"/>
</dbReference>
<dbReference type="PIRSF" id="PIRSF034888">
    <property type="entry name" value="P-loop_UCP034888"/>
    <property type="match status" value="1"/>
</dbReference>
<evidence type="ECO:0000259" key="2">
    <source>
        <dbReference type="Pfam" id="PF13304"/>
    </source>
</evidence>
<reference evidence="3" key="1">
    <citation type="submission" date="2019-01" db="EMBL/GenBank/DDBJ databases">
        <authorList>
            <consortium name="Genoscope - CEA"/>
            <person name="William W."/>
        </authorList>
    </citation>
    <scope>NUCLEOTIDE SEQUENCE</scope>
    <source>
        <strain evidence="3">CR-1</strain>
    </source>
</reference>
<dbReference type="InterPro" id="IPR014592">
    <property type="entry name" value="P-loop_UCP034888"/>
</dbReference>
<sequence>MIKGIGVRNFKSLKDIQVATRRLNLLAGLNGMGKSSFIQTLLLLKQSDEIASGGILKLNGPLVDIGKGKDALCQFAPEDKIDFSLFLDDSSRLEWSFDYRQEYEFLESRQRYAPETLSRLFASFHYLSAERLGPMMMYETSQPSVSSGKIGERGEYAPHFLHVNGNRFKIDERLKHEGTQELTLMNQVNGWLGEISPGIALNVVEVPGIDKILLNYRFNLGLGRTDSFRPGNVGFGVSYVLSIITSLLAAGKESILIMENPEAHIHPRGQVKLGKLMAMSAAAGVQLFIETHSDHIINGVRVAIKDGLIPPSDVAFSYFTKKTTKNEQHTEITEIDVDERGELSAYPKDFLDEWNNQLLKLV</sequence>
<name>A0A484HDV2_9BACT</name>
<dbReference type="EMBL" id="CAACVI010000009">
    <property type="protein sequence ID" value="VEN73418.1"/>
    <property type="molecule type" value="Genomic_DNA"/>
</dbReference>
<protein>
    <submittedName>
        <fullName evidence="3">Predicted ATPase</fullName>
    </submittedName>
</protein>
<dbReference type="InterPro" id="IPR027417">
    <property type="entry name" value="P-loop_NTPase"/>
</dbReference>
<dbReference type="GO" id="GO:0016887">
    <property type="term" value="F:ATP hydrolysis activity"/>
    <property type="evidence" value="ECO:0007669"/>
    <property type="project" value="InterPro"/>
</dbReference>
<feature type="domain" description="DUF3696" evidence="1">
    <location>
        <begin position="309"/>
        <end position="361"/>
    </location>
</feature>
<dbReference type="SUPFAM" id="SSF52540">
    <property type="entry name" value="P-loop containing nucleoside triphosphate hydrolases"/>
    <property type="match status" value="1"/>
</dbReference>